<organism evidence="2 3">
    <name type="scientific">Tautonia plasticadhaerens</name>
    <dbReference type="NCBI Taxonomy" id="2527974"/>
    <lineage>
        <taxon>Bacteria</taxon>
        <taxon>Pseudomonadati</taxon>
        <taxon>Planctomycetota</taxon>
        <taxon>Planctomycetia</taxon>
        <taxon>Isosphaerales</taxon>
        <taxon>Isosphaeraceae</taxon>
        <taxon>Tautonia</taxon>
    </lineage>
</organism>
<feature type="region of interest" description="Disordered" evidence="1">
    <location>
        <begin position="83"/>
        <end position="106"/>
    </location>
</feature>
<gene>
    <name evidence="2" type="ORF">ElP_03820</name>
</gene>
<dbReference type="Pfam" id="PF13414">
    <property type="entry name" value="TPR_11"/>
    <property type="match status" value="1"/>
</dbReference>
<protein>
    <submittedName>
        <fullName evidence="2">Tetratricopeptide repeat protein</fullName>
    </submittedName>
</protein>
<accession>A0A518GVH0</accession>
<name>A0A518GVH0_9BACT</name>
<evidence type="ECO:0000313" key="3">
    <source>
        <dbReference type="Proteomes" id="UP000317835"/>
    </source>
</evidence>
<dbReference type="KEGG" id="tpla:ElP_03820"/>
<sequence length="401" mass="44676">MPVWHERTKQWVEDGRLVLLGVTQEQHADRCRLFAQWKEFGWPILHDPINLLKSEAVPIVRAVDEHGIVRLQGPRPETFEEDFLDNSFTDDGPPSEDDHAPGMPDADALLRSAEGSGDADAWRSAGDALAIWGGIGRVDEAVEAYGKAIEIDPEDKYAWFRLGVALRMRHESPGRRDGDFQAAVDSWSRALSIDPNQYVWRRRIEQYGPRLAKPYPFYDWVVQARAEISARGETPIALSEEPSGSEIAAPVREVIVEGAPPVNPDPDGRINRDATRLIEAEVVVIPPRVRPGEAARVHVYFRPSSTRSAYWNNESTPLQLWTSAPEGWTVDTPLMEAEPGVGAESSETRHLDFEVRIPPSTSGTARLDAFALYNVCEQAGGTCLFLRKDLTIEIPIGSEGR</sequence>
<dbReference type="Proteomes" id="UP000317835">
    <property type="component" value="Chromosome"/>
</dbReference>
<dbReference type="InterPro" id="IPR011990">
    <property type="entry name" value="TPR-like_helical_dom_sf"/>
</dbReference>
<evidence type="ECO:0000256" key="1">
    <source>
        <dbReference type="SAM" id="MobiDB-lite"/>
    </source>
</evidence>
<proteinExistence type="predicted"/>
<keyword evidence="3" id="KW-1185">Reference proteome</keyword>
<dbReference type="SUPFAM" id="SSF48452">
    <property type="entry name" value="TPR-like"/>
    <property type="match status" value="1"/>
</dbReference>
<reference evidence="2 3" key="1">
    <citation type="submission" date="2019-02" db="EMBL/GenBank/DDBJ databases">
        <title>Deep-cultivation of Planctomycetes and their phenomic and genomic characterization uncovers novel biology.</title>
        <authorList>
            <person name="Wiegand S."/>
            <person name="Jogler M."/>
            <person name="Boedeker C."/>
            <person name="Pinto D."/>
            <person name="Vollmers J."/>
            <person name="Rivas-Marin E."/>
            <person name="Kohn T."/>
            <person name="Peeters S.H."/>
            <person name="Heuer A."/>
            <person name="Rast P."/>
            <person name="Oberbeckmann S."/>
            <person name="Bunk B."/>
            <person name="Jeske O."/>
            <person name="Meyerdierks A."/>
            <person name="Storesund J.E."/>
            <person name="Kallscheuer N."/>
            <person name="Luecker S."/>
            <person name="Lage O.M."/>
            <person name="Pohl T."/>
            <person name="Merkel B.J."/>
            <person name="Hornburger P."/>
            <person name="Mueller R.-W."/>
            <person name="Bruemmer F."/>
            <person name="Labrenz M."/>
            <person name="Spormann A.M."/>
            <person name="Op den Camp H."/>
            <person name="Overmann J."/>
            <person name="Amann R."/>
            <person name="Jetten M.S.M."/>
            <person name="Mascher T."/>
            <person name="Medema M.H."/>
            <person name="Devos D.P."/>
            <person name="Kaster A.-K."/>
            <person name="Ovreas L."/>
            <person name="Rohde M."/>
            <person name="Galperin M.Y."/>
            <person name="Jogler C."/>
        </authorList>
    </citation>
    <scope>NUCLEOTIDE SEQUENCE [LARGE SCALE GENOMIC DNA]</scope>
    <source>
        <strain evidence="2 3">ElP</strain>
    </source>
</reference>
<dbReference type="EMBL" id="CP036426">
    <property type="protein sequence ID" value="QDV32548.1"/>
    <property type="molecule type" value="Genomic_DNA"/>
</dbReference>
<evidence type="ECO:0000313" key="2">
    <source>
        <dbReference type="EMBL" id="QDV32548.1"/>
    </source>
</evidence>
<dbReference type="Gene3D" id="1.25.40.10">
    <property type="entry name" value="Tetratricopeptide repeat domain"/>
    <property type="match status" value="1"/>
</dbReference>
<dbReference type="AlphaFoldDB" id="A0A518GVH0"/>